<evidence type="ECO:0000313" key="1">
    <source>
        <dbReference type="EMBL" id="KAK3925945.1"/>
    </source>
</evidence>
<gene>
    <name evidence="1" type="ORF">KUF71_014194</name>
</gene>
<dbReference type="AlphaFoldDB" id="A0AAE1HR30"/>
<proteinExistence type="predicted"/>
<protein>
    <submittedName>
        <fullName evidence="1">Transposase for insertion sequence element IS905</fullName>
    </submittedName>
</protein>
<evidence type="ECO:0000313" key="2">
    <source>
        <dbReference type="Proteomes" id="UP001219518"/>
    </source>
</evidence>
<dbReference type="EMBL" id="JAHWGI010001242">
    <property type="protein sequence ID" value="KAK3925945.1"/>
    <property type="molecule type" value="Genomic_DNA"/>
</dbReference>
<accession>A0AAE1HR30</accession>
<sequence>MGDWTWFTVIAPAWADHQSNNLLFEYTNAFLKMGHNVRLAYCCLPNKKGATYVAMLEALKNLAREKVGVELVPIRILLDIEDAALAGFRKCFPGIETRACKFHFSQNLMKLIRASKSMLSAYRQPESEVGQWLRAVNALSNLPPSSEPDAFVDLMSCAPSSAGVVHEFSDYVLSTYIETIRYPPSLWARAPTLTDITTTNAAESFHSHYNQDHTKAHPNIHITNHTITN</sequence>
<reference evidence="1" key="2">
    <citation type="journal article" date="2023" name="BMC Genomics">
        <title>Pest status, molecular evolution, and epigenetic factors derived from the genome assembly of Frankliniella fusca, a thysanopteran phytovirus vector.</title>
        <authorList>
            <person name="Catto M.A."/>
            <person name="Labadie P.E."/>
            <person name="Jacobson A.L."/>
            <person name="Kennedy G.G."/>
            <person name="Srinivasan R."/>
            <person name="Hunt B.G."/>
        </authorList>
    </citation>
    <scope>NUCLEOTIDE SEQUENCE</scope>
    <source>
        <strain evidence="1">PL_HMW_Pooled</strain>
    </source>
</reference>
<dbReference type="Proteomes" id="UP001219518">
    <property type="component" value="Unassembled WGS sequence"/>
</dbReference>
<reference evidence="1" key="1">
    <citation type="submission" date="2021-07" db="EMBL/GenBank/DDBJ databases">
        <authorList>
            <person name="Catto M.A."/>
            <person name="Jacobson A."/>
            <person name="Kennedy G."/>
            <person name="Labadie P."/>
            <person name="Hunt B.G."/>
            <person name="Srinivasan R."/>
        </authorList>
    </citation>
    <scope>NUCLEOTIDE SEQUENCE</scope>
    <source>
        <strain evidence="1">PL_HMW_Pooled</strain>
        <tissue evidence="1">Head</tissue>
    </source>
</reference>
<comment type="caution">
    <text evidence="1">The sequence shown here is derived from an EMBL/GenBank/DDBJ whole genome shotgun (WGS) entry which is preliminary data.</text>
</comment>
<name>A0AAE1HR30_9NEOP</name>
<organism evidence="1 2">
    <name type="scientific">Frankliniella fusca</name>
    <dbReference type="NCBI Taxonomy" id="407009"/>
    <lineage>
        <taxon>Eukaryota</taxon>
        <taxon>Metazoa</taxon>
        <taxon>Ecdysozoa</taxon>
        <taxon>Arthropoda</taxon>
        <taxon>Hexapoda</taxon>
        <taxon>Insecta</taxon>
        <taxon>Pterygota</taxon>
        <taxon>Neoptera</taxon>
        <taxon>Paraneoptera</taxon>
        <taxon>Thysanoptera</taxon>
        <taxon>Terebrantia</taxon>
        <taxon>Thripoidea</taxon>
        <taxon>Thripidae</taxon>
        <taxon>Frankliniella</taxon>
    </lineage>
</organism>
<keyword evidence="2" id="KW-1185">Reference proteome</keyword>